<dbReference type="AlphaFoldDB" id="A0A4Y6PTY2"/>
<name>A0A4Y6PTY2_PERCE</name>
<protein>
    <submittedName>
        <fullName evidence="2">Uncharacterized protein</fullName>
    </submittedName>
</protein>
<organism evidence="2 3">
    <name type="scientific">Persicimonas caeni</name>
    <dbReference type="NCBI Taxonomy" id="2292766"/>
    <lineage>
        <taxon>Bacteria</taxon>
        <taxon>Deltaproteobacteria</taxon>
        <taxon>Bradymonadales</taxon>
        <taxon>Bradymonadaceae</taxon>
        <taxon>Persicimonas</taxon>
    </lineage>
</organism>
<dbReference type="InterPro" id="IPR018247">
    <property type="entry name" value="EF_Hand_1_Ca_BS"/>
</dbReference>
<dbReference type="EMBL" id="CP041186">
    <property type="protein sequence ID" value="QDG51579.1"/>
    <property type="molecule type" value="Genomic_DNA"/>
</dbReference>
<sequence length="238" mass="25463">MFDKTARKTRLALTIALCAGGLLLSACGDSDDDANNTDGGDTAEETLSLEVNQLEDGSVPDDARLVLAWVQLDDDGPDPEPQVVYDEAFDASATTLEISTDEITDPEEAQLLCTRACDDEAQCGCEPDSPIRAGLGYVVIARDLDESGSIETSELFDDANIVGVGDVIVVWSADSVADADNTEVFQSDISQGLRPHDVVEDPDSPFDRLMEADFDTTFELAVCPSDSDTCELPFPNLT</sequence>
<dbReference type="Proteomes" id="UP000315995">
    <property type="component" value="Chromosome"/>
</dbReference>
<dbReference type="PROSITE" id="PS51257">
    <property type="entry name" value="PROKAR_LIPOPROTEIN"/>
    <property type="match status" value="1"/>
</dbReference>
<keyword evidence="1" id="KW-0732">Signal</keyword>
<dbReference type="RefSeq" id="WP_141198059.1">
    <property type="nucleotide sequence ID" value="NZ_CP041186.1"/>
</dbReference>
<accession>A0A4Y6PTY2</accession>
<dbReference type="PROSITE" id="PS00018">
    <property type="entry name" value="EF_HAND_1"/>
    <property type="match status" value="1"/>
</dbReference>
<evidence type="ECO:0000256" key="1">
    <source>
        <dbReference type="SAM" id="SignalP"/>
    </source>
</evidence>
<gene>
    <name evidence="2" type="ORF">FIV42_12730</name>
</gene>
<accession>A0A5B8Y4S9</accession>
<feature type="signal peptide" evidence="1">
    <location>
        <begin position="1"/>
        <end position="28"/>
    </location>
</feature>
<evidence type="ECO:0000313" key="3">
    <source>
        <dbReference type="Proteomes" id="UP000315995"/>
    </source>
</evidence>
<proteinExistence type="predicted"/>
<evidence type="ECO:0000313" key="2">
    <source>
        <dbReference type="EMBL" id="QDG51579.1"/>
    </source>
</evidence>
<reference evidence="2 3" key="1">
    <citation type="submission" date="2019-06" db="EMBL/GenBank/DDBJ databases">
        <title>Persicimonas caeni gen. nov., sp. nov., a predatory bacterium isolated from solar saltern.</title>
        <authorList>
            <person name="Wang S."/>
        </authorList>
    </citation>
    <scope>NUCLEOTIDE SEQUENCE [LARGE SCALE GENOMIC DNA]</scope>
    <source>
        <strain evidence="2 3">YN101</strain>
    </source>
</reference>
<feature type="chain" id="PRO_5030106430" evidence="1">
    <location>
        <begin position="29"/>
        <end position="238"/>
    </location>
</feature>
<keyword evidence="3" id="KW-1185">Reference proteome</keyword>